<proteinExistence type="predicted"/>
<evidence type="ECO:0000313" key="1">
    <source>
        <dbReference type="EMBL" id="MBA8793647.1"/>
    </source>
</evidence>
<dbReference type="EMBL" id="JACGWT010000002">
    <property type="protein sequence ID" value="MBA8793647.1"/>
    <property type="molecule type" value="Genomic_DNA"/>
</dbReference>
<keyword evidence="2" id="KW-1185">Reference proteome</keyword>
<gene>
    <name evidence="1" type="ORF">FHX74_001252</name>
</gene>
<accession>A0A7W3P5A3</accession>
<organism evidence="1 2">
    <name type="scientific">Microlunatus kandeliicorticis</name>
    <dbReference type="NCBI Taxonomy" id="1759536"/>
    <lineage>
        <taxon>Bacteria</taxon>
        <taxon>Bacillati</taxon>
        <taxon>Actinomycetota</taxon>
        <taxon>Actinomycetes</taxon>
        <taxon>Propionibacteriales</taxon>
        <taxon>Propionibacteriaceae</taxon>
        <taxon>Microlunatus</taxon>
    </lineage>
</organism>
<evidence type="ECO:0000313" key="2">
    <source>
        <dbReference type="Proteomes" id="UP000523079"/>
    </source>
</evidence>
<sequence length="216" mass="23805">MATDPAGKAWQSIARDLVERLPGRWRTAGTGIRTVLVREPIEWVVVWVGTSRMRRSDPPYLMGGEAELVGPPFTLAKGHGIRSDERRGKPSQIDPTAPDAAAAIEAFVVEDVLPRVDPWTPERLAAVAEEQLVVPMRERGRPIIFQNAAGWRVILSDESPEDPAEQAAGWFGESGSPEESEWYRQLAAAWRSGGRAEALRYLEGERTKALASLKLA</sequence>
<reference evidence="1 2" key="1">
    <citation type="submission" date="2020-07" db="EMBL/GenBank/DDBJ databases">
        <title>Sequencing the genomes of 1000 actinobacteria strains.</title>
        <authorList>
            <person name="Klenk H.-P."/>
        </authorList>
    </citation>
    <scope>NUCLEOTIDE SEQUENCE [LARGE SCALE GENOMIC DNA]</scope>
    <source>
        <strain evidence="1 2">DSM 100723</strain>
    </source>
</reference>
<dbReference type="RefSeq" id="WP_182559238.1">
    <property type="nucleotide sequence ID" value="NZ_JACGWT010000002.1"/>
</dbReference>
<dbReference type="AlphaFoldDB" id="A0A7W3P5A3"/>
<name>A0A7W3P5A3_9ACTN</name>
<protein>
    <submittedName>
        <fullName evidence="1">Uncharacterized protein</fullName>
    </submittedName>
</protein>
<comment type="caution">
    <text evidence="1">The sequence shown here is derived from an EMBL/GenBank/DDBJ whole genome shotgun (WGS) entry which is preliminary data.</text>
</comment>
<dbReference type="Proteomes" id="UP000523079">
    <property type="component" value="Unassembled WGS sequence"/>
</dbReference>